<dbReference type="FunFam" id="1.10.1200.10:FF:000024">
    <property type="entry name" value="Nonribosomal peptide synthase Pes1"/>
    <property type="match status" value="1"/>
</dbReference>
<keyword evidence="4" id="KW-0436">Ligase</keyword>
<dbReference type="SMART" id="SM00823">
    <property type="entry name" value="PKS_PP"/>
    <property type="match status" value="2"/>
</dbReference>
<gene>
    <name evidence="9" type="ORF">BDV25DRAFT_52890</name>
</gene>
<dbReference type="Pfam" id="PF00668">
    <property type="entry name" value="Condensation"/>
    <property type="match status" value="6"/>
</dbReference>
<dbReference type="PROSITE" id="PS50075">
    <property type="entry name" value="CARRIER"/>
    <property type="match status" value="4"/>
</dbReference>
<evidence type="ECO:0000256" key="1">
    <source>
        <dbReference type="ARBA" id="ARBA00005179"/>
    </source>
</evidence>
<dbReference type="GO" id="GO:0019748">
    <property type="term" value="P:secondary metabolic process"/>
    <property type="evidence" value="ECO:0007669"/>
    <property type="project" value="UniProtKB-ARBA"/>
</dbReference>
<dbReference type="SUPFAM" id="SSF47336">
    <property type="entry name" value="ACP-like"/>
    <property type="match status" value="4"/>
</dbReference>
<dbReference type="GO" id="GO:1904091">
    <property type="term" value="F:non-ribosomal peptide synthetase activity"/>
    <property type="evidence" value="ECO:0007669"/>
    <property type="project" value="UniProtKB-ARBA"/>
</dbReference>
<dbReference type="Proteomes" id="UP000325780">
    <property type="component" value="Unassembled WGS sequence"/>
</dbReference>
<dbReference type="SUPFAM" id="SSF56801">
    <property type="entry name" value="Acetyl-CoA synthetase-like"/>
    <property type="match status" value="4"/>
</dbReference>
<dbReference type="InterPro" id="IPR020806">
    <property type="entry name" value="PKS_PP-bd"/>
</dbReference>
<dbReference type="FunFam" id="3.30.559.30:FF:000002">
    <property type="entry name" value="Nonribosomal peptide synthase Pes1"/>
    <property type="match status" value="2"/>
</dbReference>
<dbReference type="Gene3D" id="3.30.559.10">
    <property type="entry name" value="Chloramphenicol acetyltransferase-like domain"/>
    <property type="match status" value="6"/>
</dbReference>
<dbReference type="Gene3D" id="3.30.300.30">
    <property type="match status" value="4"/>
</dbReference>
<dbReference type="FunFam" id="3.40.50.12780:FF:000014">
    <property type="entry name" value="Nonribosomal peptide synthetase 1"/>
    <property type="match status" value="3"/>
</dbReference>
<feature type="domain" description="Carrier" evidence="8">
    <location>
        <begin position="5304"/>
        <end position="5380"/>
    </location>
</feature>
<dbReference type="PROSITE" id="PS00455">
    <property type="entry name" value="AMP_BINDING"/>
    <property type="match status" value="1"/>
</dbReference>
<evidence type="ECO:0000256" key="2">
    <source>
        <dbReference type="ARBA" id="ARBA00022450"/>
    </source>
</evidence>
<dbReference type="CDD" id="cd19542">
    <property type="entry name" value="CT_NRPS-like"/>
    <property type="match status" value="3"/>
</dbReference>
<keyword evidence="3" id="KW-0597">Phosphoprotein</keyword>
<evidence type="ECO:0000256" key="5">
    <source>
        <dbReference type="ARBA" id="ARBA00022679"/>
    </source>
</evidence>
<dbReference type="SUPFAM" id="SSF52777">
    <property type="entry name" value="CoA-dependent acyltransferases"/>
    <property type="match status" value="14"/>
</dbReference>
<keyword evidence="5" id="KW-0808">Transferase</keyword>
<dbReference type="FunFam" id="3.40.50.980:FF:000001">
    <property type="entry name" value="Non-ribosomal peptide synthetase"/>
    <property type="match status" value="1"/>
</dbReference>
<dbReference type="InterPro" id="IPR010071">
    <property type="entry name" value="AA_adenyl_dom"/>
</dbReference>
<dbReference type="NCBIfam" id="NF003417">
    <property type="entry name" value="PRK04813.1"/>
    <property type="match status" value="4"/>
</dbReference>
<dbReference type="Pfam" id="PF00550">
    <property type="entry name" value="PP-binding"/>
    <property type="match status" value="4"/>
</dbReference>
<dbReference type="Gene3D" id="3.30.559.30">
    <property type="entry name" value="Nonribosomal peptide synthetase, condensation domain"/>
    <property type="match status" value="8"/>
</dbReference>
<dbReference type="InterPro" id="IPR006162">
    <property type="entry name" value="Ppantetheine_attach_site"/>
</dbReference>
<feature type="domain" description="Carrier" evidence="8">
    <location>
        <begin position="787"/>
        <end position="863"/>
    </location>
</feature>
<feature type="domain" description="Carrier" evidence="8">
    <location>
        <begin position="4234"/>
        <end position="4307"/>
    </location>
</feature>
<comment type="pathway">
    <text evidence="1">Secondary metabolite biosynthesis.</text>
</comment>
<dbReference type="PROSITE" id="PS00012">
    <property type="entry name" value="PHOSPHOPANTETHEINE"/>
    <property type="match status" value="1"/>
</dbReference>
<dbReference type="InterPro" id="IPR036736">
    <property type="entry name" value="ACP-like_sf"/>
</dbReference>
<evidence type="ECO:0000313" key="10">
    <source>
        <dbReference type="Proteomes" id="UP000325780"/>
    </source>
</evidence>
<dbReference type="PANTHER" id="PTHR45398:SF1">
    <property type="entry name" value="ENZYME, PUTATIVE (JCVI)-RELATED"/>
    <property type="match status" value="1"/>
</dbReference>
<keyword evidence="10" id="KW-1185">Reference proteome</keyword>
<dbReference type="FunFam" id="3.30.559.30:FF:000005">
    <property type="entry name" value="Nonribosomal peptide synthase Pes1"/>
    <property type="match status" value="1"/>
</dbReference>
<dbReference type="InterPro" id="IPR023213">
    <property type="entry name" value="CAT-like_dom_sf"/>
</dbReference>
<organism evidence="9 10">
    <name type="scientific">Aspergillus avenaceus</name>
    <dbReference type="NCBI Taxonomy" id="36643"/>
    <lineage>
        <taxon>Eukaryota</taxon>
        <taxon>Fungi</taxon>
        <taxon>Dikarya</taxon>
        <taxon>Ascomycota</taxon>
        <taxon>Pezizomycotina</taxon>
        <taxon>Eurotiomycetes</taxon>
        <taxon>Eurotiomycetidae</taxon>
        <taxon>Eurotiales</taxon>
        <taxon>Aspergillaceae</taxon>
        <taxon>Aspergillus</taxon>
        <taxon>Aspergillus subgen. Circumdati</taxon>
    </lineage>
</organism>
<dbReference type="InterPro" id="IPR000873">
    <property type="entry name" value="AMP-dep_synth/lig_dom"/>
</dbReference>
<dbReference type="NCBIfam" id="TIGR01733">
    <property type="entry name" value="AA-adenyl-dom"/>
    <property type="match status" value="3"/>
</dbReference>
<dbReference type="FunFam" id="1.10.1200.10:FF:000005">
    <property type="entry name" value="Nonribosomal peptide synthetase 1"/>
    <property type="match status" value="2"/>
</dbReference>
<dbReference type="Gene3D" id="3.40.50.12780">
    <property type="entry name" value="N-terminal domain of ligase-like"/>
    <property type="match status" value="3"/>
</dbReference>
<dbReference type="Gene3D" id="3.40.50.980">
    <property type="match status" value="2"/>
</dbReference>
<dbReference type="Gene3D" id="2.30.38.10">
    <property type="entry name" value="Luciferase, Domain 3"/>
    <property type="match status" value="1"/>
</dbReference>
<dbReference type="InterPro" id="IPR009081">
    <property type="entry name" value="PP-bd_ACP"/>
</dbReference>
<keyword evidence="2" id="KW-0596">Phosphopantetheine</keyword>
<dbReference type="GO" id="GO:0031177">
    <property type="term" value="F:phosphopantetheine binding"/>
    <property type="evidence" value="ECO:0007669"/>
    <property type="project" value="InterPro"/>
</dbReference>
<dbReference type="InterPro" id="IPR045851">
    <property type="entry name" value="AMP-bd_C_sf"/>
</dbReference>
<dbReference type="FunFam" id="3.30.559.10:FF:000016">
    <property type="entry name" value="Nonribosomal peptide synthase Pes1"/>
    <property type="match status" value="2"/>
</dbReference>
<evidence type="ECO:0000256" key="4">
    <source>
        <dbReference type="ARBA" id="ARBA00022598"/>
    </source>
</evidence>
<reference evidence="9 10" key="1">
    <citation type="submission" date="2019-04" db="EMBL/GenBank/DDBJ databases">
        <title>Friends and foes A comparative genomics study of 23 Aspergillus species from section Flavi.</title>
        <authorList>
            <consortium name="DOE Joint Genome Institute"/>
            <person name="Kjaerbolling I."/>
            <person name="Vesth T."/>
            <person name="Frisvad J.C."/>
            <person name="Nybo J.L."/>
            <person name="Theobald S."/>
            <person name="Kildgaard S."/>
            <person name="Isbrandt T."/>
            <person name="Kuo A."/>
            <person name="Sato A."/>
            <person name="Lyhne E.K."/>
            <person name="Kogle M.E."/>
            <person name="Wiebenga A."/>
            <person name="Kun R.S."/>
            <person name="Lubbers R.J."/>
            <person name="Makela M.R."/>
            <person name="Barry K."/>
            <person name="Chovatia M."/>
            <person name="Clum A."/>
            <person name="Daum C."/>
            <person name="Haridas S."/>
            <person name="He G."/>
            <person name="LaButti K."/>
            <person name="Lipzen A."/>
            <person name="Mondo S."/>
            <person name="Riley R."/>
            <person name="Salamov A."/>
            <person name="Simmons B.A."/>
            <person name="Magnuson J.K."/>
            <person name="Henrissat B."/>
            <person name="Mortensen U.H."/>
            <person name="Larsen T.O."/>
            <person name="Devries R.P."/>
            <person name="Grigoriev I.V."/>
            <person name="Machida M."/>
            <person name="Baker S.E."/>
            <person name="Andersen M.R."/>
        </authorList>
    </citation>
    <scope>NUCLEOTIDE SEQUENCE [LARGE SCALE GENOMIC DNA]</scope>
    <source>
        <strain evidence="9 10">IBT 18842</strain>
    </source>
</reference>
<accession>A0A5N6U2F9</accession>
<protein>
    <submittedName>
        <fullName evidence="9">Nonribosomal peptide synthase Pes1</fullName>
    </submittedName>
</protein>
<name>A0A5N6U2F9_ASPAV</name>
<dbReference type="InterPro" id="IPR020845">
    <property type="entry name" value="AMP-binding_CS"/>
</dbReference>
<evidence type="ECO:0000256" key="3">
    <source>
        <dbReference type="ARBA" id="ARBA00022553"/>
    </source>
</evidence>
<evidence type="ECO:0000256" key="6">
    <source>
        <dbReference type="ARBA" id="ARBA00022737"/>
    </source>
</evidence>
<dbReference type="GO" id="GO:0016874">
    <property type="term" value="F:ligase activity"/>
    <property type="evidence" value="ECO:0007669"/>
    <property type="project" value="UniProtKB-KW"/>
</dbReference>
<dbReference type="FunFam" id="3.30.559.10:FF:000031">
    <property type="entry name" value="Nonribosomal peptide synthase Pes1"/>
    <property type="match status" value="1"/>
</dbReference>
<dbReference type="FunFam" id="3.30.559.30:FF:000003">
    <property type="entry name" value="Nonribosomal peptide synthase SidD"/>
    <property type="match status" value="1"/>
</dbReference>
<dbReference type="FunFam" id="3.30.300.30:FF:000015">
    <property type="entry name" value="Nonribosomal peptide synthase SidD"/>
    <property type="match status" value="3"/>
</dbReference>
<dbReference type="InterPro" id="IPR001242">
    <property type="entry name" value="Condensation_dom"/>
</dbReference>
<proteinExistence type="inferred from homology"/>
<dbReference type="CDD" id="cd19534">
    <property type="entry name" value="E_NRPS"/>
    <property type="match status" value="2"/>
</dbReference>
<evidence type="ECO:0000259" key="8">
    <source>
        <dbReference type="PROSITE" id="PS50075"/>
    </source>
</evidence>
<sequence>MAHSVQCFLPKFSPLCEGPRRPMSMRTRTTQSQTDQLMSAWRERQLDALLQTTWALVLNRYTGSGDICFGFQNLGVDGYPPRLNSPSAIAKIETYRLAIHEHESIPILLGRAKSQVRLVDSAGTSDGSSALHGRFLLYNTILMVRDCSESTKALQKVPIQPITTIALPDECRVRLHVKLLRGDIGIFLEWWNDEMSAEQMKSISCYFYETLSRVLAAEDVPAGQLKGLSDNDWSRICKFNAVYPESFDTCIHEVIYERSLLQPEKEAVCAWDGRLTYGELILLASQVAYYLQGQGVGPEALVALCFDKSKWNVVAMLGVMMAGGAFVPLDPTHPTSRLRSLVKSVQTKIMLCSRNHFESLRDVTDTLLPLDRSTWDELSLPKGRVDLLKEVKGCNAAYVIFTSGSTGEPKGTLMEHRSYVSSAMAHAPRILYSPDSRSLQFAAHTFDASLIETLTPLIKGGCVCVPSEEARLNDIVGAMNDMRVNHATFTPSFIDFINPSDVPGLKALVLAGEAMSQSHLETWSMIDLVNGFGPTETAVTSAVNSRMTRTSDCRDIGLPTGGLCWIVDSEDHDQLVPIGCVGEMLVEGPTLARGYVNNQQKTDEVFIYDPEWTRNTGDNRTGRRFYKTGDLVRYNSETGSLTYIGRKDTQVKFHGQRIELGEIEDNLNADATIKHCLVFLPRGGIFEGKLVAVISLPDTENNLDTKPVPLKLLDQSVKCLAVMQIRELMSSRLPMYMVPSVWLLVEVLPFLVSGKLDRKTTANWVKDLTVDPYAPVFNFTPQEQSIRFENPIEDEITSIWSRVLNIPKLHVSLDESFLSLGGDSIAGLTCVGYCKKRGIGITVQDVLQSKSIKDLALRARKLDNLASYDEIVEKRFDLSPIQKLHSMVRKEGQGHFNQSVRTRLNQRVKNHDIRRSIETLITRHSMLRSRLDILDGGNLQQRVTNEIVESYRWSTHNVNSQAEIENAVASSQSCINAVEGPVLAVDVFDVDGTEQVLTLVAHHMVVDIVSWRIILEDLEDLLLEPHESTLQTGSLPFQTWCHLQADDCRRIIEEKETELQDLPSPEFAYWGMDNKPITYGEVDCHTFEVDADSTQSLLMASNTSLQTEPIDIFLASLLHSFHQTFKDRSLPVIYNEGHGREVWDSAIDISRTVGWFTILHPIIMQHIQEDDPVGTVAQVKDLRRLVTDNGRQNFARRMLGGEGGNHHCPMEISFNYVGQHRDLQRQDGLFQLINQMAGETGQGGDSADFGEDTPRFALFEISAMAVQGQLRFTFSFNRFMERQQSIRDWIANCQKVLIYLGSKLQSLTPRPTLSSFPMLSLTYEELKSIFSRKLPSIGIDSFEMVEDIYPCSRMQQGILLSRSRDQDLYAVHDTFEVKGLESEPYVNDLTLAWQQVVSHHAMLRTIFVDKLTRGDVFCQVVLKSYSPQPVVLHCENETDALLALEQQEPIRFTENQPPHRFTICSTAAGKLFCKIEINHVSMDGSSISIIMRDLELAYSGVLGRRRKPLFKNVLRYMRDQKDSTEYWCSYLENPKPCIFPVLNDGRQPVKRLRSTRLNVDFYNELLVACERCGVTLSTALSTAWGLTLRQFCSSDDVCFSYLASLRDMPVEDVESVVGPVITLLACRMRVSSNTELKDVLNRVQNDYMEHLSHRNTSLIDIQHALKLSGTALFNTGISYRKLPSKNAEVKGEIQLIEVGKIYDPAEMPIYINVEVSDEHACIDFNYWTTALSDGQAENVASVFLTFLGHIVYSYDKSLDAISALSSMNKRQIAAWNSKNLEDIDGCIHEVIGNNAKLYPNALALAAWDGELTYGKLNDLSTVLANYLTKIGVGPGVLVPLDFGKSMWQIVAVMAVLRAGGICAPLGREVTTENSYVGWLADNGAQVALVSPSRAHLVEDEVPYVVSLNMSLFEYLTDRSALSPVQTLDEGYVIFTAGQSSDDKAVVLNHKAILARAKSFASTLNLNCETRMFQFAPSTSDMFIQEVFSTLICGGCVCIPSDDKQVSLSVSINKFSANTLNLTPSIVSSIQPSDIPEVRCLSIFGENVAKKVRDTWSSKVELHAFYGTAECSSTCIHNANYDEPTDSTIGRSTNCNSWLVDPSDPGVLVPIGCIGELILEGPGNAHRYLLSEEPTREGFIKNPSWIFEFSNAEETDAGAVVSSTYAPKSMFKTGDLARYNADGTLVYVGRKLDIIDVGLHEVAMRMQHHADLALPPDCYTAIERIGWADDQTNSQDLAAFIFTENSFSVKPKNDRQIIAEPSTDFRILARKVYATLLHSFPSSHIPKYFFPVYPKPLTPSGKLDCQALVQSVRDLHESIRTRFHIKKLNEPGQPSSSLDAGTIYWKSYLSDIEPCLFPGLCTNPTSGEYGLAVLQIQNVAEIIKYSRDARVSIASLLSVTWGLVLRCYTGLEDVCFGHRTWNGTGLGGSDVVPCRMVLKDDTKVQSMLQNQEAHSNECVGYRFSHLDVKMELDLQDTLVFNTIFTCQESLSGNTAIQCAGTEATNPDNYMIGLNAKVSNLSGEIRFVYSIDCLSEAAMQYVVDCFKHILNSIISDANIGRQIGDIDFFSEKSCKRICEWNANMKDRPERCAHEVIREQVLALPHSAQAICSWDGDFTYLELDSLTDRLAQHLIDLGVGPEVFVALCFEKSAWYVIAQVAVLKAGGAFASLDPTHPEARLRGQVADIGSCITLCSSKHYDTAARISRIAIAVNESSIYQLDSPVKPMASPISNMNNAAYAVFTSGTTGKPKVTVLEHLSLGIAAKAFADSLRLRPGSRVIQFSSYVFDIHVLETTVTLMAGGCICIPSEDERMNDLSGVIRRTESNIGFLTPSTACALRPEDVPTLRVIAMGGEKMTANQVARFADRTIINAYGPSEAGMVSTASIKLDEGKLVDDDYNSIGTAFSGRAWVVDPHDYHRLVPVGAVGELILEGCNVGRGYLNNEEKTREAFICHPRWSDQNALRHIFRRRERMYRTGDLVRYRPDGSLRFISRKDTQIKLNGQRIELGEIEQQCVRFLPSDTQVAVEVVTPQARTFAKGLVLFFTDERGLCSANSPEDSRLLLPMDKKVKVAVEKLHRSLEQALPLFMIPKLFVPVRRIPIAVTGKLDRKGLRATVETLPKDVLKQYMAFVNTGSGRAAENEAESVLQSLWEEALGLATGSVNSEDSFFGIGGDSLSAMKLVGAAHARGMALTVADIYAHPTLVEMARVCEPSKENERNMSVEPFALLPANELREEIMTEIAEQCGIPKSDICDIYPCSPVQEGLLTLSIKQQGAYVARPIFKLTAKVDLERFKLTWQQAVREFEILRTRIMHTESMGFLQVVTNNEEIIWNTAVTVGDIVDSDVDIPTHNGGLLTGFSISQSDESSDIYFVWTIHHALYDGWSIPLILRRVEELYSEAATDPAMLPYKLFIRYLQEQDVSESDEFWKSQLTGVSSSHFPQNKASLDGVRVGNRHTSTLELTTIPERKDLTLPELIRAAWAIVISAYTGSKDVCFGETLMGRNIGLPGVTDIAGPVLTTVPTRIQVDNTLSITHFLQNMRKLTTDMIPHQHYGLQRIRKLNEDAAFACDFQNLLVIQTEDGGMNEDLWTPEPHQTNGDFFTHPLTVECKASGSKLEIVVHHDEVVLDSWQTERLTNQFIHVIRQLLTYSAKDIRKVDDIEVVSPQDKDEIALLNGRDPTRVERCVHDIIGDMCSAQPDAPAICAWDGQLSYTEMYRLASSFAAYLSSRGVGPETLVPICLDKSMWAVVTICAILIAGGAFVPLDPAHPTARHQEILEEVEAKIILCSPKYRNRYSRWVKSVIPVSRETIRAYSALTKKMTTSISATPTNMAYAIFTSGSTGRPKGIIIEHRALASSAAAFAPIVHLGRGSRAFQFASLTFDAAVLEVLATLMHGGCVCVPSEEERLNDVVGAIQRMNVTWSFLTPSVACLIEPSTVPSLKVLSCGGEKLSREVVQKWARRVKLINGYGPTETTIFAVMNNVTPSTDPACIGCGIPSTLTWIVDSEDHNRLAPLGAVGELALEGAALAREYLKSPKKTAEAFVSEPTWIKDFPSSLPSPRRIYKTGDLAKLNPDGSIEYISRKDHQVKINGLRMELGEIEHRLCEDPRVRHAVVILPKTGPAQKRLVAVLSLDSLASERGIYSDAACELVDDVQMETAGVELQEIQKDLGNHLPIYMVPQAWALIKTLPMLVSGKLDRKKITGWVESFDEQIYTHIMQGRGKVGQTSLEQKSQDDGDLSIRIVQDVLGQVLNISSDKVDPNRSFVSLGGDSITGMSVISRARKHGLSLALHNVLQCRSIAELALTSTTKVHVVHQKEHSGDLFDLSPIQQLYAHLAREFEDGAHFNQSMTIRVTKRTPPEVVREAIKAVVDRHAMFRVRFGKSQNGKWQQIVTKDIDSSYQFRTHSSITNRDMLPKIAESQKCLSIKNGPVLAADLFEGDGKEQVLFIVASHLCVDMVSWRIVLDELQEYIEAGTLFSDRTLSFQSWCEMQQENSKRENNIQLPFRIEQPNLAYWGMEKSTNVYGDVKMESFTVDEEATAFILDHCHKALRTETVEVLLSAISHSFRQVFTDRKVPMIYNEGHGRDAWDLGIDLSKTVGWFTTLCPLRFDDGSDFVETLKRVKDTRRKLTDDVRSYFARSLLHPKQGDLSSFPAPFEVIFNYLGRLQQLERGDALFQHYGDAFDAESFRIAGDMGPKTPRFALFEISAIVIKERLHVSINYNRNMQHESRIQNWISVCRKTLEETIFCLKDYAPEPTLSDYPLLPTSYHGLDDIVRKTLPSLGIDSWSSVEDIYPCSPVQEGILLSQLRDPHGYIFNAIFEVRPVQSMNVDPIMLQNAWARVIDRHSALRTLFAESNYKGGSFDQIVVKAVKDVVIQVECDDSLIFEALEKVKLQEVNSQRPIKLSQQLTICKTSSGRVFIKIEMNHAIIDGGSTDVLFRDLALAYNHKLPAGPGPRYSDYIKYTRGQMQSEALEHWKKYLSGARPCHLSFTPKPSDKRQLSSQMMEFNRFRELQKFCETHNVTLATLTLSAWAIVLRSFTGQDDICFGYPSAGRDTPVPGIHDAVGIFINMVCCRVQFTTSQTLQDIFRVVQGDYIESLPHQNCPLSQIQHESSHQGQSLFNTTLSIQNRFAPKDTTHQSISFDMKRAYDPTEYPVTVNVETTKNREGILLRYWTDSVSDSQAKDLADAIARVFACFLDSPSMLVSDLQLAPINPPQETSYPLADLHFLNSDALRKIIDNRVNEIISQMVKEGSLTVATVHSKQATKLRLKTSSGSLGSKGMSIEKGLTDSTVTLTNQSRSSTDTRQSTDLDKRLWRLWSSALGLKSDTIKYKASFFQLGGDSIAAMKMVGVAREEGVALSVVDVFSSPVFENMLAILKSKETALPTSIKSNVTQLEYDEKIPESPIIVTQAAVTDEISVVRPVPIDDTSLQASICSRIGVFRGGIADIRPVTDFQAMSLTASLFKSRWMLNYFFLDGKGPLDIRRLRESFLRAVDAFDILRTVFVCFHGQFFQVVLRKMKPEIIVQETENSLDEYTESLQQRDREQDPRQGEQYVQFYVSKKKGTDHHRILMRISHTQFDGVCLPRIMSAIKMGYEGSPIPPTSSFSNYMRMLPGSITPEHYQHWSMLLRGSKMTEIIKRQAPNNFQHIGSFTAQKKSIDASATVIGDVTLATVMQAAWAMTLAKLTAESDVVFGLTISGRNATIPGIESTVGPCLNMIPVRVKFGDRWTGLDLFRCLQDQHVANMPYESLGFREIIRNCTDWPDSTFFTTSVFHQNVEYEGHMQLDDNMYRMGGAGVVDNFTDITVVSKPTHDGKLGITLAYSQRSAITSDNATRILDLLSETAHSLLTNPNITLPSQSTLRSLPSQAINDLPRQTEEHFLTSNLNSRSISELLVHSDILNKSWQQVLPNKEPATAPRATFQLNSSFFGLGGDIFSMGQLAWCLEQEGLQVRLEELLEHPTFLGHLAVLALHNAKQEVAVEKVRSAASVRATSVKSKGKSSWNPLGKAVTLARRFSRWGSNRS</sequence>
<dbReference type="EMBL" id="ML742047">
    <property type="protein sequence ID" value="KAE8152814.1"/>
    <property type="molecule type" value="Genomic_DNA"/>
</dbReference>
<evidence type="ECO:0000313" key="9">
    <source>
        <dbReference type="EMBL" id="KAE8152814.1"/>
    </source>
</evidence>
<dbReference type="CDD" id="cd05918">
    <property type="entry name" value="A_NRPS_SidN3_like"/>
    <property type="match status" value="3"/>
</dbReference>
<dbReference type="CDD" id="cd19545">
    <property type="entry name" value="FUM14_C_NRPS-like"/>
    <property type="match status" value="1"/>
</dbReference>
<dbReference type="InterPro" id="IPR042099">
    <property type="entry name" value="ANL_N_sf"/>
</dbReference>
<comment type="similarity">
    <text evidence="7">Belongs to the NRP synthetase family.</text>
</comment>
<keyword evidence="6" id="KW-0677">Repeat</keyword>
<dbReference type="FunFam" id="3.30.559.10:FF:000037">
    <property type="entry name" value="Nonribosomal peptide synthase Pes1"/>
    <property type="match status" value="1"/>
</dbReference>
<dbReference type="Gene3D" id="1.10.1200.10">
    <property type="entry name" value="ACP-like"/>
    <property type="match status" value="5"/>
</dbReference>
<dbReference type="GO" id="GO:0016740">
    <property type="term" value="F:transferase activity"/>
    <property type="evidence" value="ECO:0007669"/>
    <property type="project" value="UniProtKB-KW"/>
</dbReference>
<dbReference type="OrthoDB" id="416786at2759"/>
<dbReference type="Pfam" id="PF00501">
    <property type="entry name" value="AMP-binding"/>
    <property type="match status" value="4"/>
</dbReference>
<dbReference type="PANTHER" id="PTHR45398">
    <property type="match status" value="1"/>
</dbReference>
<dbReference type="FunFam" id="3.30.559.10:FF:000017">
    <property type="entry name" value="Nonribosomal peptide synthase Pes1"/>
    <property type="match status" value="2"/>
</dbReference>
<feature type="domain" description="Carrier" evidence="8">
    <location>
        <begin position="3136"/>
        <end position="3212"/>
    </location>
</feature>
<evidence type="ECO:0000256" key="7">
    <source>
        <dbReference type="ARBA" id="ARBA00029454"/>
    </source>
</evidence>